<dbReference type="EMBL" id="JAWWNJ010000088">
    <property type="protein sequence ID" value="KAK7000593.1"/>
    <property type="molecule type" value="Genomic_DNA"/>
</dbReference>
<comment type="caution">
    <text evidence="1">The sequence shown here is derived from an EMBL/GenBank/DDBJ whole genome shotgun (WGS) entry which is preliminary data.</text>
</comment>
<reference evidence="1 2" key="1">
    <citation type="journal article" date="2024" name="J Genomics">
        <title>Draft genome sequencing and assembly of Favolaschia claudopus CIRM-BRFM 2984 isolated from oak limbs.</title>
        <authorList>
            <person name="Navarro D."/>
            <person name="Drula E."/>
            <person name="Chaduli D."/>
            <person name="Cazenave R."/>
            <person name="Ahrendt S."/>
            <person name="Wang J."/>
            <person name="Lipzen A."/>
            <person name="Daum C."/>
            <person name="Barry K."/>
            <person name="Grigoriev I.V."/>
            <person name="Favel A."/>
            <person name="Rosso M.N."/>
            <person name="Martin F."/>
        </authorList>
    </citation>
    <scope>NUCLEOTIDE SEQUENCE [LARGE SCALE GENOMIC DNA]</scope>
    <source>
        <strain evidence="1 2">CIRM-BRFM 2984</strain>
    </source>
</reference>
<evidence type="ECO:0008006" key="3">
    <source>
        <dbReference type="Google" id="ProtNLM"/>
    </source>
</evidence>
<accession>A0AAW0A4A4</accession>
<protein>
    <recommendedName>
        <fullName evidence="3">F-box domain-containing protein</fullName>
    </recommendedName>
</protein>
<gene>
    <name evidence="1" type="ORF">R3P38DRAFT_3285397</name>
</gene>
<sequence length="374" mass="43029">MDHRPQHPLYIFELLGHCLDFLDPASGDLCSCALVARLWVYPAQARLFRVPFTTNKLFSFRDSTALRFHDSLLNSPHLLPLVRELTFKWMNYLTPGVFTQICRLNFTNLESLTIELRRSEDTLWQAIWDLLSARTLRSFALDLCHVGVLYPFRFPVSMWLLDNSSQGIEHFDLICADWSLEGYDPPSARALADPIYLTSIRLVLQWDRPQLDEFTLPMFYPFDLSKLRAISVIGKGSFPWNSLPKGSIELLAFTPGQHEEEIFDLSLLPKLSVLRVSTSFEIGAVPLDLSRLLTTIKLGHRIETIVIYLDPYIIQWAELDLALSSLPHPLPVIEFDFHHPASRSETLRMHFPVILSRMSSKVTFFLSWIALEVI</sequence>
<dbReference type="AlphaFoldDB" id="A0AAW0A4A4"/>
<keyword evidence="2" id="KW-1185">Reference proteome</keyword>
<proteinExistence type="predicted"/>
<organism evidence="1 2">
    <name type="scientific">Favolaschia claudopus</name>
    <dbReference type="NCBI Taxonomy" id="2862362"/>
    <lineage>
        <taxon>Eukaryota</taxon>
        <taxon>Fungi</taxon>
        <taxon>Dikarya</taxon>
        <taxon>Basidiomycota</taxon>
        <taxon>Agaricomycotina</taxon>
        <taxon>Agaricomycetes</taxon>
        <taxon>Agaricomycetidae</taxon>
        <taxon>Agaricales</taxon>
        <taxon>Marasmiineae</taxon>
        <taxon>Mycenaceae</taxon>
        <taxon>Favolaschia</taxon>
    </lineage>
</organism>
<evidence type="ECO:0000313" key="1">
    <source>
        <dbReference type="EMBL" id="KAK7000593.1"/>
    </source>
</evidence>
<evidence type="ECO:0000313" key="2">
    <source>
        <dbReference type="Proteomes" id="UP001362999"/>
    </source>
</evidence>
<name>A0AAW0A4A4_9AGAR</name>
<dbReference type="Proteomes" id="UP001362999">
    <property type="component" value="Unassembled WGS sequence"/>
</dbReference>